<evidence type="ECO:0000256" key="1">
    <source>
        <dbReference type="ARBA" id="ARBA00006484"/>
    </source>
</evidence>
<sequence>MSPSTRPLEGQTAIVTGASRGIGRAIAQELAKLGAFVAVNYLHSKEYAEQVALECESFGTKALPVQADVTKPEDVTRLVETASLYLGKPDILVNNAGIASHSLLIDTTEYEWNQVIAANLKAPFLCAKAVLPIMIQKQYGRIINMSSIWGIAGGSGEVAYSAAKGGLISLTKALAKEMGPSGITVNAVAPGVVDTDMLAGLNPEDRESLSQETPVGRLGTPQDIATVVGFLALPASGFITGQVISPNGGLIT</sequence>
<dbReference type="PANTHER" id="PTHR42879">
    <property type="entry name" value="3-OXOACYL-(ACYL-CARRIER-PROTEIN) REDUCTASE"/>
    <property type="match status" value="1"/>
</dbReference>
<evidence type="ECO:0000313" key="3">
    <source>
        <dbReference type="Proteomes" id="UP001596002"/>
    </source>
</evidence>
<dbReference type="PRINTS" id="PR00081">
    <property type="entry name" value="GDHRDH"/>
</dbReference>
<evidence type="ECO:0000313" key="2">
    <source>
        <dbReference type="EMBL" id="MFC4770266.1"/>
    </source>
</evidence>
<proteinExistence type="inferred from homology"/>
<dbReference type="SUPFAM" id="SSF51735">
    <property type="entry name" value="NAD(P)-binding Rossmann-fold domains"/>
    <property type="match status" value="1"/>
</dbReference>
<dbReference type="GO" id="GO:0003746">
    <property type="term" value="F:translation elongation factor activity"/>
    <property type="evidence" value="ECO:0007669"/>
    <property type="project" value="UniProtKB-KW"/>
</dbReference>
<protein>
    <submittedName>
        <fullName evidence="2">Elongation factor P 5-aminopentanone reductase</fullName>
    </submittedName>
</protein>
<comment type="similarity">
    <text evidence="1">Belongs to the short-chain dehydrogenases/reductases (SDR) family.</text>
</comment>
<dbReference type="Gene3D" id="3.40.50.720">
    <property type="entry name" value="NAD(P)-binding Rossmann-like Domain"/>
    <property type="match status" value="1"/>
</dbReference>
<dbReference type="InterPro" id="IPR002347">
    <property type="entry name" value="SDR_fam"/>
</dbReference>
<dbReference type="PRINTS" id="PR00080">
    <property type="entry name" value="SDRFAMILY"/>
</dbReference>
<organism evidence="2 3">
    <name type="scientific">Effusibacillus consociatus</name>
    <dbReference type="NCBI Taxonomy" id="1117041"/>
    <lineage>
        <taxon>Bacteria</taxon>
        <taxon>Bacillati</taxon>
        <taxon>Bacillota</taxon>
        <taxon>Bacilli</taxon>
        <taxon>Bacillales</taxon>
        <taxon>Alicyclobacillaceae</taxon>
        <taxon>Effusibacillus</taxon>
    </lineage>
</organism>
<dbReference type="NCBIfam" id="NF005559">
    <property type="entry name" value="PRK07231.1"/>
    <property type="match status" value="1"/>
</dbReference>
<comment type="caution">
    <text evidence="2">The sequence shown here is derived from an EMBL/GenBank/DDBJ whole genome shotgun (WGS) entry which is preliminary data.</text>
</comment>
<dbReference type="RefSeq" id="WP_380029708.1">
    <property type="nucleotide sequence ID" value="NZ_JBHSHC010000157.1"/>
</dbReference>
<name>A0ABV9Q6Y8_9BACL</name>
<dbReference type="PANTHER" id="PTHR42879:SF2">
    <property type="entry name" value="3-OXOACYL-[ACYL-CARRIER-PROTEIN] REDUCTASE FABG"/>
    <property type="match status" value="1"/>
</dbReference>
<dbReference type="EMBL" id="JBHSHC010000157">
    <property type="protein sequence ID" value="MFC4770266.1"/>
    <property type="molecule type" value="Genomic_DNA"/>
</dbReference>
<keyword evidence="2" id="KW-0251">Elongation factor</keyword>
<keyword evidence="3" id="KW-1185">Reference proteome</keyword>
<dbReference type="Pfam" id="PF13561">
    <property type="entry name" value="adh_short_C2"/>
    <property type="match status" value="1"/>
</dbReference>
<dbReference type="PROSITE" id="PS00061">
    <property type="entry name" value="ADH_SHORT"/>
    <property type="match status" value="1"/>
</dbReference>
<gene>
    <name evidence="2" type="primary">ymfI</name>
    <name evidence="2" type="ORF">ACFO8Q_23600</name>
</gene>
<accession>A0ABV9Q6Y8</accession>
<dbReference type="NCBIfam" id="NF009466">
    <property type="entry name" value="PRK12826.1-2"/>
    <property type="match status" value="1"/>
</dbReference>
<dbReference type="NCBIfam" id="NF047420">
    <property type="entry name" value="EF_P_mod_YmfI"/>
    <property type="match status" value="1"/>
</dbReference>
<dbReference type="InterPro" id="IPR036291">
    <property type="entry name" value="NAD(P)-bd_dom_sf"/>
</dbReference>
<dbReference type="InterPro" id="IPR020904">
    <property type="entry name" value="Sc_DH/Rdtase_CS"/>
</dbReference>
<dbReference type="Proteomes" id="UP001596002">
    <property type="component" value="Unassembled WGS sequence"/>
</dbReference>
<reference evidence="3" key="1">
    <citation type="journal article" date="2019" name="Int. J. Syst. Evol. Microbiol.">
        <title>The Global Catalogue of Microorganisms (GCM) 10K type strain sequencing project: providing services to taxonomists for standard genome sequencing and annotation.</title>
        <authorList>
            <consortium name="The Broad Institute Genomics Platform"/>
            <consortium name="The Broad Institute Genome Sequencing Center for Infectious Disease"/>
            <person name="Wu L."/>
            <person name="Ma J."/>
        </authorList>
    </citation>
    <scope>NUCLEOTIDE SEQUENCE [LARGE SCALE GENOMIC DNA]</scope>
    <source>
        <strain evidence="3">WYCCWR 12678</strain>
    </source>
</reference>
<dbReference type="InterPro" id="IPR050259">
    <property type="entry name" value="SDR"/>
</dbReference>
<keyword evidence="2" id="KW-0648">Protein biosynthesis</keyword>